<keyword evidence="3" id="KW-0633">Potassium transport</keyword>
<keyword evidence="8 10" id="KW-0472">Membrane</keyword>
<dbReference type="Proteomes" id="UP000631114">
    <property type="component" value="Unassembled WGS sequence"/>
</dbReference>
<dbReference type="AlphaFoldDB" id="A0A835IHZ7"/>
<keyword evidence="5" id="KW-0630">Potassium</keyword>
<gene>
    <name evidence="13" type="ORF">IFM89_006512</name>
</gene>
<protein>
    <recommendedName>
        <fullName evidence="12">Cation/H+ exchanger transmembrane domain-containing protein</fullName>
    </recommendedName>
</protein>
<keyword evidence="14" id="KW-1185">Reference proteome</keyword>
<evidence type="ECO:0000256" key="2">
    <source>
        <dbReference type="ARBA" id="ARBA00022448"/>
    </source>
</evidence>
<dbReference type="GO" id="GO:0015297">
    <property type="term" value="F:antiporter activity"/>
    <property type="evidence" value="ECO:0007669"/>
    <property type="project" value="InterPro"/>
</dbReference>
<comment type="similarity">
    <text evidence="9">Belongs to the monovalent cation:proton antiporter 2 (CPA2) transporter (TC 2.A.37) family. CHX (TC 2.A.37.4) subfamily.</text>
</comment>
<dbReference type="Pfam" id="PF00999">
    <property type="entry name" value="Na_H_Exchanger"/>
    <property type="match status" value="1"/>
</dbReference>
<keyword evidence="6 10" id="KW-1133">Transmembrane helix</keyword>
<evidence type="ECO:0000256" key="4">
    <source>
        <dbReference type="ARBA" id="ARBA00022692"/>
    </source>
</evidence>
<evidence type="ECO:0000256" key="6">
    <source>
        <dbReference type="ARBA" id="ARBA00022989"/>
    </source>
</evidence>
<keyword evidence="11" id="KW-0732">Signal</keyword>
<reference evidence="13 14" key="1">
    <citation type="submission" date="2020-10" db="EMBL/GenBank/DDBJ databases">
        <title>The Coptis chinensis genome and diversification of protoberbering-type alkaloids.</title>
        <authorList>
            <person name="Wang B."/>
            <person name="Shu S."/>
            <person name="Song C."/>
            <person name="Liu Y."/>
        </authorList>
    </citation>
    <scope>NUCLEOTIDE SEQUENCE [LARGE SCALE GENOMIC DNA]</scope>
    <source>
        <strain evidence="13">HL-2020</strain>
        <tissue evidence="13">Leaf</tissue>
    </source>
</reference>
<proteinExistence type="inferred from homology"/>
<keyword evidence="7" id="KW-0406">Ion transport</keyword>
<evidence type="ECO:0000256" key="11">
    <source>
        <dbReference type="SAM" id="SignalP"/>
    </source>
</evidence>
<feature type="domain" description="Cation/H+ exchanger transmembrane" evidence="12">
    <location>
        <begin position="5"/>
        <end position="110"/>
    </location>
</feature>
<feature type="transmembrane region" description="Helical" evidence="10">
    <location>
        <begin position="65"/>
        <end position="86"/>
    </location>
</feature>
<dbReference type="PANTHER" id="PTHR32468:SF26">
    <property type="entry name" value="CATION_H(+) ANTIPORTER 15"/>
    <property type="match status" value="1"/>
</dbReference>
<dbReference type="OrthoDB" id="2687058at2759"/>
<dbReference type="GO" id="GO:0012505">
    <property type="term" value="C:endomembrane system"/>
    <property type="evidence" value="ECO:0007669"/>
    <property type="project" value="TreeGrafter"/>
</dbReference>
<sequence length="111" mass="12303">MSAAIINDLCAWCFCLFLHLCAPSWYQWMVSNTPEGENFNDFYICLILTGVMICAFITDAIGTHSVFGAFVFGLIIPNGPLGTTLIEKLEDFVITLLLPLFFAISGLRTDL</sequence>
<accession>A0A835IHZ7</accession>
<evidence type="ECO:0000256" key="10">
    <source>
        <dbReference type="SAM" id="Phobius"/>
    </source>
</evidence>
<feature type="signal peptide" evidence="11">
    <location>
        <begin position="1"/>
        <end position="23"/>
    </location>
</feature>
<dbReference type="GO" id="GO:0006813">
    <property type="term" value="P:potassium ion transport"/>
    <property type="evidence" value="ECO:0007669"/>
    <property type="project" value="UniProtKB-KW"/>
</dbReference>
<dbReference type="GO" id="GO:1902600">
    <property type="term" value="P:proton transmembrane transport"/>
    <property type="evidence" value="ECO:0007669"/>
    <property type="project" value="InterPro"/>
</dbReference>
<dbReference type="InterPro" id="IPR006153">
    <property type="entry name" value="Cation/H_exchanger_TM"/>
</dbReference>
<dbReference type="InterPro" id="IPR050794">
    <property type="entry name" value="CPA2_transporter"/>
</dbReference>
<feature type="transmembrane region" description="Helical" evidence="10">
    <location>
        <begin position="39"/>
        <end position="58"/>
    </location>
</feature>
<name>A0A835IHZ7_9MAGN</name>
<dbReference type="GO" id="GO:0006885">
    <property type="term" value="P:regulation of pH"/>
    <property type="evidence" value="ECO:0007669"/>
    <property type="project" value="TreeGrafter"/>
</dbReference>
<evidence type="ECO:0000256" key="9">
    <source>
        <dbReference type="ARBA" id="ARBA00038341"/>
    </source>
</evidence>
<dbReference type="PANTHER" id="PTHR32468">
    <property type="entry name" value="CATION/H + ANTIPORTER"/>
    <property type="match status" value="1"/>
</dbReference>
<evidence type="ECO:0000256" key="5">
    <source>
        <dbReference type="ARBA" id="ARBA00022958"/>
    </source>
</evidence>
<evidence type="ECO:0000259" key="12">
    <source>
        <dbReference type="Pfam" id="PF00999"/>
    </source>
</evidence>
<evidence type="ECO:0000256" key="7">
    <source>
        <dbReference type="ARBA" id="ARBA00023065"/>
    </source>
</evidence>
<dbReference type="Gene3D" id="1.20.1530.20">
    <property type="match status" value="1"/>
</dbReference>
<evidence type="ECO:0000313" key="14">
    <source>
        <dbReference type="Proteomes" id="UP000631114"/>
    </source>
</evidence>
<comment type="caution">
    <text evidence="13">The sequence shown here is derived from an EMBL/GenBank/DDBJ whole genome shotgun (WGS) entry which is preliminary data.</text>
</comment>
<evidence type="ECO:0000256" key="1">
    <source>
        <dbReference type="ARBA" id="ARBA00004141"/>
    </source>
</evidence>
<evidence type="ECO:0000313" key="13">
    <source>
        <dbReference type="EMBL" id="KAF9619325.1"/>
    </source>
</evidence>
<evidence type="ECO:0000256" key="8">
    <source>
        <dbReference type="ARBA" id="ARBA00023136"/>
    </source>
</evidence>
<dbReference type="GO" id="GO:0016020">
    <property type="term" value="C:membrane"/>
    <property type="evidence" value="ECO:0007669"/>
    <property type="project" value="UniProtKB-SubCell"/>
</dbReference>
<feature type="transmembrane region" description="Helical" evidence="10">
    <location>
        <begin position="92"/>
        <end position="109"/>
    </location>
</feature>
<dbReference type="EMBL" id="JADFTS010000002">
    <property type="protein sequence ID" value="KAF9619325.1"/>
    <property type="molecule type" value="Genomic_DNA"/>
</dbReference>
<keyword evidence="4 10" id="KW-0812">Transmembrane</keyword>
<organism evidence="13 14">
    <name type="scientific">Coptis chinensis</name>
    <dbReference type="NCBI Taxonomy" id="261450"/>
    <lineage>
        <taxon>Eukaryota</taxon>
        <taxon>Viridiplantae</taxon>
        <taxon>Streptophyta</taxon>
        <taxon>Embryophyta</taxon>
        <taxon>Tracheophyta</taxon>
        <taxon>Spermatophyta</taxon>
        <taxon>Magnoliopsida</taxon>
        <taxon>Ranunculales</taxon>
        <taxon>Ranunculaceae</taxon>
        <taxon>Coptidoideae</taxon>
        <taxon>Coptis</taxon>
    </lineage>
</organism>
<evidence type="ECO:0000256" key="3">
    <source>
        <dbReference type="ARBA" id="ARBA00022538"/>
    </source>
</evidence>
<comment type="subcellular location">
    <subcellularLocation>
        <location evidence="1">Membrane</location>
        <topology evidence="1">Multi-pass membrane protein</topology>
    </subcellularLocation>
</comment>
<dbReference type="InterPro" id="IPR038770">
    <property type="entry name" value="Na+/solute_symporter_sf"/>
</dbReference>
<keyword evidence="2" id="KW-0813">Transport</keyword>
<feature type="chain" id="PRO_5032649508" description="Cation/H+ exchanger transmembrane domain-containing protein" evidence="11">
    <location>
        <begin position="24"/>
        <end position="111"/>
    </location>
</feature>